<dbReference type="EMBL" id="JBBKZS010000004">
    <property type="protein sequence ID" value="MEJ8855444.1"/>
    <property type="molecule type" value="Genomic_DNA"/>
</dbReference>
<evidence type="ECO:0000313" key="2">
    <source>
        <dbReference type="Proteomes" id="UP001367030"/>
    </source>
</evidence>
<organism evidence="1 2">
    <name type="scientific">Variovorax robiniae</name>
    <dbReference type="NCBI Taxonomy" id="1836199"/>
    <lineage>
        <taxon>Bacteria</taxon>
        <taxon>Pseudomonadati</taxon>
        <taxon>Pseudomonadota</taxon>
        <taxon>Betaproteobacteria</taxon>
        <taxon>Burkholderiales</taxon>
        <taxon>Comamonadaceae</taxon>
        <taxon>Variovorax</taxon>
    </lineage>
</organism>
<gene>
    <name evidence="1" type="ORF">WKW79_12735</name>
</gene>
<accession>A0ABU8X707</accession>
<sequence length="153" mass="17460">MLVIGGLALVWQAHREENISYRKDQVDMRADRLAERARDLDPEGQAPAEPGTEEVVAAIVAKQQEAPTVGLRLLEKTWSREIAYLRVDVETLERSVKIEFEAKQRENILALVDTISKQPEVDRVTLVRQTAKVTDPFLPSQAQVEFWWKETPP</sequence>
<evidence type="ECO:0000313" key="1">
    <source>
        <dbReference type="EMBL" id="MEJ8855444.1"/>
    </source>
</evidence>
<protein>
    <submittedName>
        <fullName evidence="1">Uncharacterized protein</fullName>
    </submittedName>
</protein>
<reference evidence="1 2" key="1">
    <citation type="submission" date="2024-03" db="EMBL/GenBank/DDBJ databases">
        <title>Novel species of the genus Variovorax.</title>
        <authorList>
            <person name="Liu Q."/>
            <person name="Xin Y.-H."/>
        </authorList>
    </citation>
    <scope>NUCLEOTIDE SEQUENCE [LARGE SCALE GENOMIC DNA]</scope>
    <source>
        <strain evidence="1 2">KACC 18901</strain>
    </source>
</reference>
<proteinExistence type="predicted"/>
<dbReference type="Proteomes" id="UP001367030">
    <property type="component" value="Unassembled WGS sequence"/>
</dbReference>
<dbReference type="RefSeq" id="WP_340335516.1">
    <property type="nucleotide sequence ID" value="NZ_JBBKZS010000004.1"/>
</dbReference>
<keyword evidence="2" id="KW-1185">Reference proteome</keyword>
<comment type="caution">
    <text evidence="1">The sequence shown here is derived from an EMBL/GenBank/DDBJ whole genome shotgun (WGS) entry which is preliminary data.</text>
</comment>
<name>A0ABU8X707_9BURK</name>